<proteinExistence type="predicted"/>
<dbReference type="RefSeq" id="WP_147006341.1">
    <property type="nucleotide sequence ID" value="NZ_AP019846.1"/>
</dbReference>
<name>A0A510L9R9_9FUSO</name>
<dbReference type="EMBL" id="AP019846">
    <property type="protein sequence ID" value="BBM60526.1"/>
    <property type="molecule type" value="Genomic_DNA"/>
</dbReference>
<dbReference type="OrthoDB" id="9815339at2"/>
<gene>
    <name evidence="1" type="ORF">JMUB5056_2149</name>
</gene>
<organism evidence="1 2">
    <name type="scientific">Leptotrichia hongkongensis</name>
    <dbReference type="NCBI Taxonomy" id="554406"/>
    <lineage>
        <taxon>Bacteria</taxon>
        <taxon>Fusobacteriati</taxon>
        <taxon>Fusobacteriota</taxon>
        <taxon>Fusobacteriia</taxon>
        <taxon>Fusobacteriales</taxon>
        <taxon>Leptotrichiaceae</taxon>
        <taxon>Leptotrichia</taxon>
    </lineage>
</organism>
<evidence type="ECO:0000313" key="1">
    <source>
        <dbReference type="EMBL" id="BBM60526.1"/>
    </source>
</evidence>
<dbReference type="Pfam" id="PF05045">
    <property type="entry name" value="RgpF"/>
    <property type="match status" value="1"/>
</dbReference>
<dbReference type="InterPro" id="IPR007739">
    <property type="entry name" value="RgpF"/>
</dbReference>
<dbReference type="KEGG" id="lhg:JMUB5056_2149"/>
<evidence type="ECO:0000313" key="2">
    <source>
        <dbReference type="Proteomes" id="UP000321561"/>
    </source>
</evidence>
<dbReference type="AlphaFoldDB" id="A0A510L9R9"/>
<dbReference type="Proteomes" id="UP000321561">
    <property type="component" value="Chromosome"/>
</dbReference>
<protein>
    <submittedName>
        <fullName evidence="1">Rhamnan synthesis protein F</fullName>
    </submittedName>
</protein>
<reference evidence="1 2" key="1">
    <citation type="submission" date="2019-07" db="EMBL/GenBank/DDBJ databases">
        <title>Complete Genome Sequence of Leptotrichia hongkongensis Strain JMUB5056.</title>
        <authorList>
            <person name="Watanabe S."/>
            <person name="Cui L."/>
        </authorList>
    </citation>
    <scope>NUCLEOTIDE SEQUENCE [LARGE SCALE GENOMIC DNA]</scope>
    <source>
        <strain evidence="1 2">JMUB5056</strain>
    </source>
</reference>
<accession>A0A510L9R9</accession>
<sequence>MKRVAIYFFYDKDGVVDRYVNYFLEDFKKNLDRLIVVCNGKLTPEGRQEFSKYTNEIIVRENKGFDVWAYKEGIEYIGWDNLKNYDELVMLNMTIMGPVYSFKEMFDEMDSRKELDFWGITKFHKFPVDPWGLIKYGYIPEHIQSHFIAVRKPMLTSYEFRQHWEKMRMINTYFESVSYHESIFTKKFNDKGFKSDSYINSDDLKDFTDHPIIDYPKKIIEEKRCPIFKRRSFFNPYDDFLTRSIGGQSLKLYNYLKENKKYDTDLIWENLLRTENMYDIKNTLHLNYSLPSRYTLNKLENNHKIGLFLHIYFEDLIDECFDYSSNLPEHADIFITTNSEEKKKKIEEKFSTLKNKVDIKVIENRGRDVSAFLIPNSEEILKYDIACFAHDKKTKQLKPQLKGEDFKYKCFENILGSKEFVCNVINLFLENPKLGLLSPFEPNHAEFYSNIGREWGHSGNSNYSLTCDLLSKLDIEINVDKNKAPVAPYGTMFWFRPRAFKKILEKDWKYEDFPKEPNKIDGTILHAIERIYPFVAQDAGYYSANLLNEEYTKIELTNLNFMLTELNKALYSNKVLSKNGKHYFLVRNLKELLGGKLSFIKLLRIYAVAKLPDFIKKPLVIIKNKIKMVFKKIKTN</sequence>